<organism evidence="14 15">
    <name type="scientific">Podarcis lilfordi</name>
    <name type="common">Lilford's wall lizard</name>
    <dbReference type="NCBI Taxonomy" id="74358"/>
    <lineage>
        <taxon>Eukaryota</taxon>
        <taxon>Metazoa</taxon>
        <taxon>Chordata</taxon>
        <taxon>Craniata</taxon>
        <taxon>Vertebrata</taxon>
        <taxon>Euteleostomi</taxon>
        <taxon>Lepidosauria</taxon>
        <taxon>Squamata</taxon>
        <taxon>Bifurcata</taxon>
        <taxon>Unidentata</taxon>
        <taxon>Episquamata</taxon>
        <taxon>Laterata</taxon>
        <taxon>Lacertibaenia</taxon>
        <taxon>Lacertidae</taxon>
        <taxon>Podarcis</taxon>
    </lineage>
</organism>
<evidence type="ECO:0000313" key="15">
    <source>
        <dbReference type="Proteomes" id="UP001178461"/>
    </source>
</evidence>
<keyword evidence="8" id="KW-0131">Cell cycle</keyword>
<evidence type="ECO:0000259" key="12">
    <source>
        <dbReference type="Pfam" id="PF13878"/>
    </source>
</evidence>
<accession>A0AA35P1I1</accession>
<keyword evidence="15" id="KW-1185">Reference proteome</keyword>
<evidence type="ECO:0000256" key="9">
    <source>
        <dbReference type="ARBA" id="ARBA00023315"/>
    </source>
</evidence>
<dbReference type="Pfam" id="PF13878">
    <property type="entry name" value="zf-C2H2_3"/>
    <property type="match status" value="1"/>
</dbReference>
<dbReference type="PANTHER" id="PTHR45884">
    <property type="entry name" value="N-ACETYLTRANSFERASE ECO"/>
    <property type="match status" value="1"/>
</dbReference>
<dbReference type="GO" id="GO:0007064">
    <property type="term" value="P:mitotic sister chromatid cohesion"/>
    <property type="evidence" value="ECO:0007669"/>
    <property type="project" value="TreeGrafter"/>
</dbReference>
<dbReference type="GO" id="GO:0000785">
    <property type="term" value="C:chromatin"/>
    <property type="evidence" value="ECO:0007669"/>
    <property type="project" value="TreeGrafter"/>
</dbReference>
<feature type="region of interest" description="Disordered" evidence="11">
    <location>
        <begin position="340"/>
        <end position="411"/>
    </location>
</feature>
<feature type="region of interest" description="Disordered" evidence="11">
    <location>
        <begin position="243"/>
        <end position="267"/>
    </location>
</feature>
<comment type="similarity">
    <text evidence="2">Belongs to the acetyltransferase family. ECO subfamily.</text>
</comment>
<feature type="domain" description="N-acetyltransferase ESCO zinc-finger" evidence="12">
    <location>
        <begin position="438"/>
        <end position="477"/>
    </location>
</feature>
<keyword evidence="3" id="KW-0808">Transferase</keyword>
<evidence type="ECO:0000313" key="14">
    <source>
        <dbReference type="EMBL" id="CAI5771564.1"/>
    </source>
</evidence>
<comment type="subcellular location">
    <subcellularLocation>
        <location evidence="1">Nucleus</location>
    </subcellularLocation>
</comment>
<keyword evidence="5" id="KW-0863">Zinc-finger</keyword>
<dbReference type="Pfam" id="PF13880">
    <property type="entry name" value="Acetyltransf_13"/>
    <property type="match status" value="1"/>
</dbReference>
<evidence type="ECO:0000256" key="10">
    <source>
        <dbReference type="ARBA" id="ARBA00047902"/>
    </source>
</evidence>
<keyword evidence="6" id="KW-0862">Zinc</keyword>
<dbReference type="Proteomes" id="UP001178461">
    <property type="component" value="Chromosome 3"/>
</dbReference>
<feature type="region of interest" description="Disordered" evidence="11">
    <location>
        <begin position="53"/>
        <end position="82"/>
    </location>
</feature>
<evidence type="ECO:0008006" key="16">
    <source>
        <dbReference type="Google" id="ProtNLM"/>
    </source>
</evidence>
<dbReference type="PANTHER" id="PTHR45884:SF3">
    <property type="entry name" value="N-ACETYLTRANSFERASE ESCO2"/>
    <property type="match status" value="1"/>
</dbReference>
<dbReference type="InterPro" id="IPR028009">
    <property type="entry name" value="ESCO_Acetyltransf_dom"/>
</dbReference>
<evidence type="ECO:0000256" key="5">
    <source>
        <dbReference type="ARBA" id="ARBA00022771"/>
    </source>
</evidence>
<gene>
    <name evidence="14" type="ORF">PODLI_1B022000</name>
</gene>
<dbReference type="EMBL" id="OX395128">
    <property type="protein sequence ID" value="CAI5771564.1"/>
    <property type="molecule type" value="Genomic_DNA"/>
</dbReference>
<protein>
    <recommendedName>
        <fullName evidence="16">Establishment of sister chromatid cohesion N-acetyltransferase 2</fullName>
    </recommendedName>
</protein>
<evidence type="ECO:0000256" key="1">
    <source>
        <dbReference type="ARBA" id="ARBA00004123"/>
    </source>
</evidence>
<evidence type="ECO:0000256" key="8">
    <source>
        <dbReference type="ARBA" id="ARBA00023306"/>
    </source>
</evidence>
<evidence type="ECO:0000256" key="11">
    <source>
        <dbReference type="SAM" id="MobiDB-lite"/>
    </source>
</evidence>
<evidence type="ECO:0000256" key="6">
    <source>
        <dbReference type="ARBA" id="ARBA00022833"/>
    </source>
</evidence>
<sequence length="666" mass="74054">MAFVTPRKRKRSIDSLLLVHRNPAKKLMMEFAEDLPITDPAGHRTVSQMLSFQDEEKENQNLSQASRISQKLDKSPLQAASVPKGIQREFPQRTSPECGSAYCSIVPPSSFYNKGKQYLNLLERKLANESHPLNPRNGDGNLPVANKTETTQLKVMTNRSRPSKTPKRPAASRQAKALPRNTKKAKVEVVLPKPVEGNKDANCAIQDKVENPLKVLSMKFKPVPKLQTGAAFFATGKKWQPGSKKILSSPSSPCSVSKPTVKERPGRHLAHSTLYLSTESEATEAGRKGSPKEKKYDHVEDGVKLICNTRQETLCEVDLLQDTSPLQTSHSGWSETLVEKEADAGTQDPEEILQGSPKNVDKHETASSSKLSSTIIKDKQPSSASDTHPFFSTPSSNKKRPHSLSDEQSSAVSFSPVGQKVAAILRTSKKTKELSKDQMIIDAGQKHFGATVCKSCGMVYSAASPEDETQHAQYHQRFLEGIKYVSWKNEHVAAEFWDGKIVLILQDDPKYAIKKAEAVRELVDNELGFKQVVLRCPTQMYLFVSTEKKIVGCLIAEPVRQAYQVLSEPPAVSGSPTNDSLEPQRAWCCSTKPEKVFCGISRIWVFSLMRRRGIASRLVDVMRRTFLFGSFLNTNEIAFSDPTPDGKLFAARYCQTPNFLVYNFIS</sequence>
<reference evidence="14" key="1">
    <citation type="submission" date="2022-12" db="EMBL/GenBank/DDBJ databases">
        <authorList>
            <person name="Alioto T."/>
            <person name="Alioto T."/>
            <person name="Gomez Garrido J."/>
        </authorList>
    </citation>
    <scope>NUCLEOTIDE SEQUENCE</scope>
</reference>
<evidence type="ECO:0000256" key="2">
    <source>
        <dbReference type="ARBA" id="ARBA00005816"/>
    </source>
</evidence>
<evidence type="ECO:0000256" key="3">
    <source>
        <dbReference type="ARBA" id="ARBA00022679"/>
    </source>
</evidence>
<feature type="compositionally biased region" description="Polar residues" evidence="11">
    <location>
        <begin position="366"/>
        <end position="396"/>
    </location>
</feature>
<evidence type="ECO:0000256" key="4">
    <source>
        <dbReference type="ARBA" id="ARBA00022723"/>
    </source>
</evidence>
<dbReference type="InterPro" id="IPR028005">
    <property type="entry name" value="AcTrfase_ESCO_Znf_dom"/>
</dbReference>
<evidence type="ECO:0000259" key="13">
    <source>
        <dbReference type="Pfam" id="PF13880"/>
    </source>
</evidence>
<feature type="domain" description="N-acetyltransferase ESCO acetyl-transferase" evidence="13">
    <location>
        <begin position="595"/>
        <end position="662"/>
    </location>
</feature>
<dbReference type="AlphaFoldDB" id="A0AA35P1I1"/>
<proteinExistence type="inferred from homology"/>
<feature type="region of interest" description="Disordered" evidence="11">
    <location>
        <begin position="156"/>
        <end position="184"/>
    </location>
</feature>
<keyword evidence="9" id="KW-0012">Acyltransferase</keyword>
<feature type="compositionally biased region" description="Polar residues" evidence="11">
    <location>
        <begin position="60"/>
        <end position="69"/>
    </location>
</feature>
<feature type="compositionally biased region" description="Low complexity" evidence="11">
    <location>
        <begin position="243"/>
        <end position="259"/>
    </location>
</feature>
<evidence type="ECO:0000256" key="7">
    <source>
        <dbReference type="ARBA" id="ARBA00023242"/>
    </source>
</evidence>
<dbReference type="GO" id="GO:0008270">
    <property type="term" value="F:zinc ion binding"/>
    <property type="evidence" value="ECO:0007669"/>
    <property type="project" value="UniProtKB-KW"/>
</dbReference>
<dbReference type="GO" id="GO:0005634">
    <property type="term" value="C:nucleus"/>
    <property type="evidence" value="ECO:0007669"/>
    <property type="project" value="UniProtKB-SubCell"/>
</dbReference>
<dbReference type="GO" id="GO:0061733">
    <property type="term" value="F:protein-lysine-acetyltransferase activity"/>
    <property type="evidence" value="ECO:0007669"/>
    <property type="project" value="TreeGrafter"/>
</dbReference>
<keyword evidence="7" id="KW-0539">Nucleus</keyword>
<comment type="catalytic activity">
    <reaction evidence="10">
        <text>L-lysyl-[protein] + acetyl-CoA = N(6)-acetyl-L-lysyl-[protein] + CoA + H(+)</text>
        <dbReference type="Rhea" id="RHEA:45948"/>
        <dbReference type="Rhea" id="RHEA-COMP:9752"/>
        <dbReference type="Rhea" id="RHEA-COMP:10731"/>
        <dbReference type="ChEBI" id="CHEBI:15378"/>
        <dbReference type="ChEBI" id="CHEBI:29969"/>
        <dbReference type="ChEBI" id="CHEBI:57287"/>
        <dbReference type="ChEBI" id="CHEBI:57288"/>
        <dbReference type="ChEBI" id="CHEBI:61930"/>
    </reaction>
</comment>
<keyword evidence="4" id="KW-0479">Metal-binding</keyword>
<name>A0AA35P1I1_9SAUR</name>